<dbReference type="Proteomes" id="UP000220340">
    <property type="component" value="Unassembled WGS sequence"/>
</dbReference>
<protein>
    <submittedName>
        <fullName evidence="1">Gamma carbonic anhydrase family protein</fullName>
    </submittedName>
</protein>
<sequence length="170" mass="17350">MPEPLIIPIQGRAPALHAESWVAPNASVIGQVILAAKASVWYGATLRAEFEPIEIGVGSNLQDGVTAHVDPGFPLRVGSNVSVGHNAVLHGCTVEDGCLIGMGAIVLNGAVIGAGSLVGAGAVVPQGAVIPPGSLVAGVPGKVRRELTDEEKAHNIVNAQVYQGLIELHR</sequence>
<dbReference type="AlphaFoldDB" id="A0A1Q4H6R4"/>
<dbReference type="PANTHER" id="PTHR13061">
    <property type="entry name" value="DYNACTIN SUBUNIT P25"/>
    <property type="match status" value="1"/>
</dbReference>
<evidence type="ECO:0000313" key="2">
    <source>
        <dbReference type="EMBL" id="PEG55376.1"/>
    </source>
</evidence>
<organism evidence="1 3">
    <name type="scientific">Mycolicibacterium diernhoferi</name>
    <dbReference type="NCBI Taxonomy" id="1801"/>
    <lineage>
        <taxon>Bacteria</taxon>
        <taxon>Bacillati</taxon>
        <taxon>Actinomycetota</taxon>
        <taxon>Actinomycetes</taxon>
        <taxon>Mycobacteriales</taxon>
        <taxon>Mycobacteriaceae</taxon>
        <taxon>Mycolicibacterium</taxon>
    </lineage>
</organism>
<dbReference type="STRING" id="1801.BRW64_23015"/>
<dbReference type="SUPFAM" id="SSF51161">
    <property type="entry name" value="Trimeric LpxA-like enzymes"/>
    <property type="match status" value="1"/>
</dbReference>
<dbReference type="EMBL" id="PDCR01000007">
    <property type="protein sequence ID" value="PEG55376.1"/>
    <property type="molecule type" value="Genomic_DNA"/>
</dbReference>
<dbReference type="CDD" id="cd04645">
    <property type="entry name" value="LbH_gamma_CA_like"/>
    <property type="match status" value="1"/>
</dbReference>
<evidence type="ECO:0000313" key="3">
    <source>
        <dbReference type="Proteomes" id="UP000191039"/>
    </source>
</evidence>
<evidence type="ECO:0000313" key="1">
    <source>
        <dbReference type="EMBL" id="OPE55823.1"/>
    </source>
</evidence>
<evidence type="ECO:0000313" key="4">
    <source>
        <dbReference type="Proteomes" id="UP000220340"/>
    </source>
</evidence>
<dbReference type="OrthoDB" id="9803036at2"/>
<comment type="caution">
    <text evidence="1">The sequence shown here is derived from an EMBL/GenBank/DDBJ whole genome shotgun (WGS) entry which is preliminary data.</text>
</comment>
<keyword evidence="4" id="KW-1185">Reference proteome</keyword>
<dbReference type="PANTHER" id="PTHR13061:SF29">
    <property type="entry name" value="GAMMA CARBONIC ANHYDRASE-LIKE 1, MITOCHONDRIAL-RELATED"/>
    <property type="match status" value="1"/>
</dbReference>
<dbReference type="InterPro" id="IPR047324">
    <property type="entry name" value="LbH_gamma_CA-like"/>
</dbReference>
<dbReference type="Pfam" id="PF00132">
    <property type="entry name" value="Hexapep"/>
    <property type="match status" value="1"/>
</dbReference>
<proteinExistence type="predicted"/>
<reference evidence="1 3" key="1">
    <citation type="submission" date="2016-09" db="EMBL/GenBank/DDBJ databases">
        <title>genome sequences of unsequenced Mycobacteria.</title>
        <authorList>
            <person name="Greninger A.L."/>
            <person name="Jerome K.R."/>
            <person name="Mcnair B."/>
            <person name="Wallis C."/>
            <person name="Fang F."/>
        </authorList>
    </citation>
    <scope>NUCLEOTIDE SEQUENCE [LARGE SCALE GENOMIC DNA]</scope>
    <source>
        <strain evidence="1 3">BM1</strain>
    </source>
</reference>
<dbReference type="InterPro" id="IPR011004">
    <property type="entry name" value="Trimer_LpxA-like_sf"/>
</dbReference>
<dbReference type="InterPro" id="IPR050484">
    <property type="entry name" value="Transf_Hexapept/Carb_Anhydrase"/>
</dbReference>
<dbReference type="Proteomes" id="UP000191039">
    <property type="component" value="Unassembled WGS sequence"/>
</dbReference>
<dbReference type="InterPro" id="IPR001451">
    <property type="entry name" value="Hexapep"/>
</dbReference>
<accession>A0A1Q4H6R4</accession>
<reference evidence="2 4" key="2">
    <citation type="submission" date="2017-10" db="EMBL/GenBank/DDBJ databases">
        <title>The new phylogeny of genus Mycobacterium.</title>
        <authorList>
            <person name="Tortoli E."/>
            <person name="Trovato A."/>
            <person name="Cirillo D.M."/>
        </authorList>
    </citation>
    <scope>NUCLEOTIDE SEQUENCE [LARGE SCALE GENOMIC DNA]</scope>
    <source>
        <strain evidence="2 4">IP141170001</strain>
    </source>
</reference>
<name>A0A1Q4H6R4_9MYCO</name>
<dbReference type="EMBL" id="MIJD01000017">
    <property type="protein sequence ID" value="OPE55823.1"/>
    <property type="molecule type" value="Genomic_DNA"/>
</dbReference>
<gene>
    <name evidence="1" type="ORF">BV510_03095</name>
    <name evidence="2" type="ORF">CRI78_06920</name>
</gene>
<dbReference type="Gene3D" id="2.160.10.10">
    <property type="entry name" value="Hexapeptide repeat proteins"/>
    <property type="match status" value="1"/>
</dbReference>